<feature type="domain" description="Myosin motor" evidence="10">
    <location>
        <begin position="12"/>
        <end position="692"/>
    </location>
</feature>
<dbReference type="GO" id="GO:0000146">
    <property type="term" value="F:microfilament motor activity"/>
    <property type="evidence" value="ECO:0007669"/>
    <property type="project" value="TreeGrafter"/>
</dbReference>
<dbReference type="PROSITE" id="PS50096">
    <property type="entry name" value="IQ"/>
    <property type="match status" value="1"/>
</dbReference>
<dbReference type="GO" id="GO:0007015">
    <property type="term" value="P:actin filament organization"/>
    <property type="evidence" value="ECO:0007669"/>
    <property type="project" value="TreeGrafter"/>
</dbReference>
<comment type="subcellular location">
    <subcellularLocation>
        <location evidence="1">Cell membrane</location>
        <topology evidence="1">Peripheral membrane protein</topology>
        <orientation evidence="1">Cytoplasmic side</orientation>
    </subcellularLocation>
</comment>
<evidence type="ECO:0000259" key="11">
    <source>
        <dbReference type="PROSITE" id="PS51757"/>
    </source>
</evidence>
<dbReference type="CDD" id="cd01378">
    <property type="entry name" value="MYSc_Myo1"/>
    <property type="match status" value="1"/>
</dbReference>
<dbReference type="SUPFAM" id="SSF52540">
    <property type="entry name" value="P-loop containing nucleoside triphosphate hydrolases"/>
    <property type="match status" value="1"/>
</dbReference>
<dbReference type="Gene3D" id="1.10.10.820">
    <property type="match status" value="1"/>
</dbReference>
<evidence type="ECO:0000256" key="6">
    <source>
        <dbReference type="ARBA" id="ARBA00023123"/>
    </source>
</evidence>
<dbReference type="Pfam" id="PF06017">
    <property type="entry name" value="Myosin_TH1"/>
    <property type="match status" value="1"/>
</dbReference>
<dbReference type="Gene3D" id="1.20.5.190">
    <property type="match status" value="1"/>
</dbReference>
<dbReference type="Gene3D" id="1.20.120.720">
    <property type="entry name" value="Myosin VI head, motor domain, U50 subdomain"/>
    <property type="match status" value="1"/>
</dbReference>
<evidence type="ECO:0000256" key="7">
    <source>
        <dbReference type="ARBA" id="ARBA00023175"/>
    </source>
</evidence>
<dbReference type="InterPro" id="IPR000048">
    <property type="entry name" value="IQ_motif_EF-hand-BS"/>
</dbReference>
<feature type="binding site" evidence="9">
    <location>
        <begin position="105"/>
        <end position="112"/>
    </location>
    <ligand>
        <name>ATP</name>
        <dbReference type="ChEBI" id="CHEBI:30616"/>
    </ligand>
</feature>
<dbReference type="GO" id="GO:0005938">
    <property type="term" value="C:cell cortex"/>
    <property type="evidence" value="ECO:0007669"/>
    <property type="project" value="UniProtKB-ARBA"/>
</dbReference>
<dbReference type="InterPro" id="IPR036961">
    <property type="entry name" value="Kinesin_motor_dom_sf"/>
</dbReference>
<proteinExistence type="inferred from homology"/>
<dbReference type="AlphaFoldDB" id="A0A6M2DPQ6"/>
<dbReference type="PANTHER" id="PTHR13140:SF679">
    <property type="entry name" value="UNCONVENTIONAL MYOSIN IC"/>
    <property type="match status" value="1"/>
</dbReference>
<evidence type="ECO:0000259" key="10">
    <source>
        <dbReference type="PROSITE" id="PS51456"/>
    </source>
</evidence>
<dbReference type="GO" id="GO:0006897">
    <property type="term" value="P:endocytosis"/>
    <property type="evidence" value="ECO:0007669"/>
    <property type="project" value="TreeGrafter"/>
</dbReference>
<dbReference type="Pfam" id="PF00063">
    <property type="entry name" value="Myosin_head"/>
    <property type="match status" value="1"/>
</dbReference>
<dbReference type="GO" id="GO:0005546">
    <property type="term" value="F:phosphatidylinositol-4,5-bisphosphate binding"/>
    <property type="evidence" value="ECO:0007669"/>
    <property type="project" value="UniProtKB-ARBA"/>
</dbReference>
<dbReference type="PROSITE" id="PS51456">
    <property type="entry name" value="MYOSIN_MOTOR"/>
    <property type="match status" value="1"/>
</dbReference>
<dbReference type="PRINTS" id="PR00193">
    <property type="entry name" value="MYOSINHEAVY"/>
</dbReference>
<evidence type="ECO:0000256" key="8">
    <source>
        <dbReference type="ARBA" id="ARBA00023203"/>
    </source>
</evidence>
<dbReference type="PANTHER" id="PTHR13140">
    <property type="entry name" value="MYOSIN"/>
    <property type="match status" value="1"/>
</dbReference>
<evidence type="ECO:0000256" key="4">
    <source>
        <dbReference type="ARBA" id="ARBA00022840"/>
    </source>
</evidence>
<dbReference type="GO" id="GO:0005886">
    <property type="term" value="C:plasma membrane"/>
    <property type="evidence" value="ECO:0007669"/>
    <property type="project" value="UniProtKB-SubCell"/>
</dbReference>
<feature type="domain" description="TH1" evidence="11">
    <location>
        <begin position="846"/>
        <end position="1028"/>
    </location>
</feature>
<evidence type="ECO:0000313" key="12">
    <source>
        <dbReference type="EMBL" id="NOV48156.1"/>
    </source>
</evidence>
<dbReference type="PROSITE" id="PS51757">
    <property type="entry name" value="TH1"/>
    <property type="match status" value="1"/>
</dbReference>
<dbReference type="GO" id="GO:0030048">
    <property type="term" value="P:actin filament-based movement"/>
    <property type="evidence" value="ECO:0007669"/>
    <property type="project" value="TreeGrafter"/>
</dbReference>
<comment type="similarity">
    <text evidence="2 9">Belongs to the TRAFAC class myosin-kinesin ATPase superfamily. Myosin family.</text>
</comment>
<dbReference type="SMART" id="SM00015">
    <property type="entry name" value="IQ"/>
    <property type="match status" value="3"/>
</dbReference>
<dbReference type="GO" id="GO:0007498">
    <property type="term" value="P:mesoderm development"/>
    <property type="evidence" value="ECO:0007669"/>
    <property type="project" value="UniProtKB-ARBA"/>
</dbReference>
<keyword evidence="6 9" id="KW-0518">Myosin</keyword>
<dbReference type="GO" id="GO:0005524">
    <property type="term" value="F:ATP binding"/>
    <property type="evidence" value="ECO:0007669"/>
    <property type="project" value="UniProtKB-UniRule"/>
</dbReference>
<dbReference type="Gene3D" id="6.20.240.20">
    <property type="match status" value="1"/>
</dbReference>
<dbReference type="GO" id="GO:0007368">
    <property type="term" value="P:determination of left/right symmetry"/>
    <property type="evidence" value="ECO:0007669"/>
    <property type="project" value="UniProtKB-ARBA"/>
</dbReference>
<feature type="region of interest" description="Actin-binding" evidence="9">
    <location>
        <begin position="569"/>
        <end position="591"/>
    </location>
</feature>
<protein>
    <submittedName>
        <fullName evidence="12">Putative myosin class ii heavy chain</fullName>
    </submittedName>
</protein>
<sequence>MELSLYERDRVGVQDSVLLEDYTNEAVFVDNLKKRFGEDLIYTYIGQVLVSVNPYKELNIYREKDVFEYTKKAFFQASPHVFAVADNAYRSLTEEHRGQCILISGESGSGKTEASKKVLQFVAAVAGHQSGVEGVKDKLLQSNPVLEAFGNAKTNRNDNSSRFGKYMDVQFNHAGDPEGGNILNYLLEKSRVVHQSNGERNFHIFYQLLRGGEPELLQQLHLKDNLDNYYYITDGNKGCDERINDAAQYKAVRAAMSVIEISEEEQIQILRVVAAVLHLGNVGFTENEGKAQILKPEAVQYASELLGCSCEILSRALTHRTIEPGRGLPKVCSPLSREKAIHARDALAKAVYDRMFTWLVSRLNSSLQPVKTRSYSVMGILDIYGFEIFQKNSFEQFCINFCNEKLQQLFIELTLKSEQEEYLNEGIEWESVDYFNNKVICDLIEEKYRGIISYLDEECLRPGETNDMSFLDKMNINLMCHDHYISHIKADTKTQKTMGRDEFRLVHYAGDVTYSVNGFLEKNSDLLFRDLREVMSSASNTIVSACFPAAELQSKRRPETAATQFRQSLHNLMDILMTKEPSYIRCIKPNELKQSGFFDVSLVSHQVKYLGLMENLRVKRAGFAYRRTYESFLQRYKSLSKQTWPNYNGPAKNGVQVLVKDLGYKEEEYRMGRTKLFIRSPKTLFTTEDAFQAKKHYIVSIIQSRWKGLMQRRKYRKQREAAIIMQQWIRRFLAQRNALKRKEAVAVIRRFIEGFMTRHGAPTELNKAFIIFSKAQWLIRLSKALPQRVRDTYWPPCPNNCKEASALLYRLHRGQRARIYRMNLSKEKKRQIELKIMAEEVFKNKKASYEASFAPWFVEDRLNPEQKKLIIHSIESGEKLIYTTEVTKYDRHGYKPRDRWLLLTNKMLYLVEAASNGKGIKMKHKLPLDKISFVITANTDNLLMVRIPAELKKEKGDLILEVPFLIECLVWILDIDKTKYCSMLQILDTNPINHTLSNGKTGVIEVQTGNEPSIKRAKSGHLVVVAAK</sequence>
<dbReference type="InterPro" id="IPR027417">
    <property type="entry name" value="P-loop_NTPase"/>
</dbReference>
<keyword evidence="3 9" id="KW-0547">Nucleotide-binding</keyword>
<keyword evidence="8 9" id="KW-0009">Actin-binding</keyword>
<evidence type="ECO:0000256" key="2">
    <source>
        <dbReference type="ARBA" id="ARBA00008314"/>
    </source>
</evidence>
<dbReference type="InterPro" id="IPR001609">
    <property type="entry name" value="Myosin_head_motor_dom-like"/>
</dbReference>
<evidence type="ECO:0000256" key="1">
    <source>
        <dbReference type="ARBA" id="ARBA00004413"/>
    </source>
</evidence>
<dbReference type="SMART" id="SM00242">
    <property type="entry name" value="MYSc"/>
    <property type="match status" value="1"/>
</dbReference>
<dbReference type="EMBL" id="GIIL01004430">
    <property type="protein sequence ID" value="NOV48156.1"/>
    <property type="molecule type" value="Transcribed_RNA"/>
</dbReference>
<evidence type="ECO:0000256" key="9">
    <source>
        <dbReference type="PROSITE-ProRule" id="PRU00782"/>
    </source>
</evidence>
<accession>A0A6M2DPQ6</accession>
<dbReference type="GO" id="GO:0016459">
    <property type="term" value="C:myosin complex"/>
    <property type="evidence" value="ECO:0007669"/>
    <property type="project" value="UniProtKB-KW"/>
</dbReference>
<keyword evidence="4 9" id="KW-0067">ATP-binding</keyword>
<dbReference type="FunFam" id="1.20.58.530:FF:000004">
    <property type="entry name" value="Unconventional myosin ID"/>
    <property type="match status" value="1"/>
</dbReference>
<dbReference type="GO" id="GO:0005902">
    <property type="term" value="C:microvillus"/>
    <property type="evidence" value="ECO:0007669"/>
    <property type="project" value="TreeGrafter"/>
</dbReference>
<evidence type="ECO:0000256" key="5">
    <source>
        <dbReference type="ARBA" id="ARBA00023121"/>
    </source>
</evidence>
<dbReference type="Gene3D" id="1.20.58.530">
    <property type="match status" value="1"/>
</dbReference>
<dbReference type="Gene3D" id="3.40.850.10">
    <property type="entry name" value="Kinesin motor domain"/>
    <property type="match status" value="1"/>
</dbReference>
<dbReference type="FunFam" id="1.10.10.820:FF:000001">
    <property type="entry name" value="Myosin heavy chain"/>
    <property type="match status" value="1"/>
</dbReference>
<dbReference type="InterPro" id="IPR036072">
    <property type="entry name" value="MYSc_Myo1"/>
</dbReference>
<name>A0A6M2DPQ6_XENCH</name>
<dbReference type="GO" id="GO:0051015">
    <property type="term" value="F:actin filament binding"/>
    <property type="evidence" value="ECO:0007669"/>
    <property type="project" value="TreeGrafter"/>
</dbReference>
<dbReference type="InterPro" id="IPR010926">
    <property type="entry name" value="Myosin_TH1"/>
</dbReference>
<keyword evidence="5" id="KW-0446">Lipid-binding</keyword>
<dbReference type="GO" id="GO:0048803">
    <property type="term" value="P:imaginal disc-derived male genitalia morphogenesis"/>
    <property type="evidence" value="ECO:0007669"/>
    <property type="project" value="UniProtKB-ARBA"/>
</dbReference>
<keyword evidence="7 9" id="KW-0505">Motor protein</keyword>
<evidence type="ECO:0000256" key="3">
    <source>
        <dbReference type="ARBA" id="ARBA00022741"/>
    </source>
</evidence>
<dbReference type="Pfam" id="PF00612">
    <property type="entry name" value="IQ"/>
    <property type="match status" value="2"/>
</dbReference>
<reference evidence="12" key="1">
    <citation type="submission" date="2020-03" db="EMBL/GenBank/DDBJ databases">
        <title>Transcriptomic Profiling of the Digestive Tract of the Rat Flea, Xenopsylla cheopis, Following Blood Feeding and Infection with Yersinia pestis.</title>
        <authorList>
            <person name="Bland D.M."/>
            <person name="Martens C.A."/>
            <person name="Virtaneva K."/>
            <person name="Kanakabandi K."/>
            <person name="Long D."/>
            <person name="Rosenke R."/>
            <person name="Saturday G.A."/>
            <person name="Hoyt F.H."/>
            <person name="Bruno D.P."/>
            <person name="Ribeiro J.M.C."/>
            <person name="Hinnebusch J."/>
        </authorList>
    </citation>
    <scope>NUCLEOTIDE SEQUENCE</scope>
</reference>
<organism evidence="12">
    <name type="scientific">Xenopsylla cheopis</name>
    <name type="common">Oriental rat flea</name>
    <name type="synonym">Pulex cheopis</name>
    <dbReference type="NCBI Taxonomy" id="163159"/>
    <lineage>
        <taxon>Eukaryota</taxon>
        <taxon>Metazoa</taxon>
        <taxon>Ecdysozoa</taxon>
        <taxon>Arthropoda</taxon>
        <taxon>Hexapoda</taxon>
        <taxon>Insecta</taxon>
        <taxon>Pterygota</taxon>
        <taxon>Neoptera</taxon>
        <taxon>Endopterygota</taxon>
        <taxon>Siphonaptera</taxon>
        <taxon>Pulicidae</taxon>
        <taxon>Xenopsyllinae</taxon>
        <taxon>Xenopsylla</taxon>
    </lineage>
</organism>